<protein>
    <submittedName>
        <fullName evidence="2">Uncharacterized protein</fullName>
    </submittedName>
</protein>
<reference evidence="2 3" key="1">
    <citation type="journal article" date="2018" name="Evol. Lett.">
        <title>Horizontal gene cluster transfer increased hallucinogenic mushroom diversity.</title>
        <authorList>
            <person name="Reynolds H.T."/>
            <person name="Vijayakumar V."/>
            <person name="Gluck-Thaler E."/>
            <person name="Korotkin H.B."/>
            <person name="Matheny P.B."/>
            <person name="Slot J.C."/>
        </authorList>
    </citation>
    <scope>NUCLEOTIDE SEQUENCE [LARGE SCALE GENOMIC DNA]</scope>
    <source>
        <strain evidence="2 3">2631</strain>
    </source>
</reference>
<accession>A0A409VUC8</accession>
<sequence>MIVPKGDMSTSDSGSSDHTSQRPPSYRVEDFRSIDPVDKRPVFPAIPELELEHTAINTTYPNDNRTSYTTISNPPSVSNLASSSKAILTTSLNDIELPAAFSRIPPPHISYDSFKPLFLVANGKTLEKGFPRVQPPSVVHPHPFTYHDVTESDWLSFLDVLRAAASLTEKDISRSNLPIISILPIVNTLTEAGVQMIMKSRKGGKVAKMVDRWNHHFFSPRRMRAILMKGSIKISGLTDISADGQLSTLSEYPTPSTPNDNVYRLFVISV</sequence>
<dbReference type="EMBL" id="NHYD01003922">
    <property type="protein sequence ID" value="PPQ69849.1"/>
    <property type="molecule type" value="Genomic_DNA"/>
</dbReference>
<evidence type="ECO:0000313" key="3">
    <source>
        <dbReference type="Proteomes" id="UP000283269"/>
    </source>
</evidence>
<evidence type="ECO:0000256" key="1">
    <source>
        <dbReference type="SAM" id="MobiDB-lite"/>
    </source>
</evidence>
<gene>
    <name evidence="2" type="ORF">CVT25_005490</name>
</gene>
<dbReference type="AlphaFoldDB" id="A0A409VUC8"/>
<comment type="caution">
    <text evidence="2">The sequence shown here is derived from an EMBL/GenBank/DDBJ whole genome shotgun (WGS) entry which is preliminary data.</text>
</comment>
<keyword evidence="3" id="KW-1185">Reference proteome</keyword>
<feature type="region of interest" description="Disordered" evidence="1">
    <location>
        <begin position="1"/>
        <end position="30"/>
    </location>
</feature>
<name>A0A409VUC8_PSICY</name>
<dbReference type="STRING" id="93625.A0A409VUC8"/>
<dbReference type="Pfam" id="PF15496">
    <property type="entry name" value="DUF4646"/>
    <property type="match status" value="1"/>
</dbReference>
<dbReference type="Proteomes" id="UP000283269">
    <property type="component" value="Unassembled WGS sequence"/>
</dbReference>
<dbReference type="OrthoDB" id="5314275at2759"/>
<organism evidence="2 3">
    <name type="scientific">Psilocybe cyanescens</name>
    <dbReference type="NCBI Taxonomy" id="93625"/>
    <lineage>
        <taxon>Eukaryota</taxon>
        <taxon>Fungi</taxon>
        <taxon>Dikarya</taxon>
        <taxon>Basidiomycota</taxon>
        <taxon>Agaricomycotina</taxon>
        <taxon>Agaricomycetes</taxon>
        <taxon>Agaricomycetidae</taxon>
        <taxon>Agaricales</taxon>
        <taxon>Agaricineae</taxon>
        <taxon>Strophariaceae</taxon>
        <taxon>Psilocybe</taxon>
    </lineage>
</organism>
<evidence type="ECO:0000313" key="2">
    <source>
        <dbReference type="EMBL" id="PPQ69849.1"/>
    </source>
</evidence>
<dbReference type="InParanoid" id="A0A409VUC8"/>
<dbReference type="InterPro" id="IPR028018">
    <property type="entry name" value="DUF4646"/>
</dbReference>
<proteinExistence type="predicted"/>
<feature type="compositionally biased region" description="Low complexity" evidence="1">
    <location>
        <begin position="1"/>
        <end position="18"/>
    </location>
</feature>